<dbReference type="EMBL" id="CAJVPW010006166">
    <property type="protein sequence ID" value="CAG8565484.1"/>
    <property type="molecule type" value="Genomic_DNA"/>
</dbReference>
<reference evidence="1" key="1">
    <citation type="submission" date="2021-06" db="EMBL/GenBank/DDBJ databases">
        <authorList>
            <person name="Kallberg Y."/>
            <person name="Tangrot J."/>
            <person name="Rosling A."/>
        </authorList>
    </citation>
    <scope>NUCLEOTIDE SEQUENCE</scope>
    <source>
        <strain evidence="1">28 12/20/2015</strain>
    </source>
</reference>
<gene>
    <name evidence="1" type="ORF">SPELUC_LOCUS5781</name>
</gene>
<proteinExistence type="predicted"/>
<sequence>QYVLFLGGQVKIGQGTNEFSYLDLSVPFDTATGQLPWTDLTNISSSVPAHYEGLAVLGDANAYKLVLYSGFVGSSLAGGPLIYIFDTKKQLWSVPFITGTVPSRRKTATAVIDNSGLVVVWIVQQEVLYSLFSNELDILDTVGLSWSMGTTTNSPSGRDTHSATLLSNGIIVFIGGHDTEILLA</sequence>
<name>A0ACA9M257_9GLOM</name>
<accession>A0ACA9M257</accession>
<evidence type="ECO:0000313" key="1">
    <source>
        <dbReference type="EMBL" id="CAG8565484.1"/>
    </source>
</evidence>
<dbReference type="Proteomes" id="UP000789366">
    <property type="component" value="Unassembled WGS sequence"/>
</dbReference>
<feature type="non-terminal residue" evidence="1">
    <location>
        <position position="1"/>
    </location>
</feature>
<evidence type="ECO:0000313" key="2">
    <source>
        <dbReference type="Proteomes" id="UP000789366"/>
    </source>
</evidence>
<comment type="caution">
    <text evidence="1">The sequence shown here is derived from an EMBL/GenBank/DDBJ whole genome shotgun (WGS) entry which is preliminary data.</text>
</comment>
<keyword evidence="2" id="KW-1185">Reference proteome</keyword>
<protein>
    <submittedName>
        <fullName evidence="1">12487_t:CDS:1</fullName>
    </submittedName>
</protein>
<organism evidence="1 2">
    <name type="scientific">Cetraspora pellucida</name>
    <dbReference type="NCBI Taxonomy" id="1433469"/>
    <lineage>
        <taxon>Eukaryota</taxon>
        <taxon>Fungi</taxon>
        <taxon>Fungi incertae sedis</taxon>
        <taxon>Mucoromycota</taxon>
        <taxon>Glomeromycotina</taxon>
        <taxon>Glomeromycetes</taxon>
        <taxon>Diversisporales</taxon>
        <taxon>Gigasporaceae</taxon>
        <taxon>Cetraspora</taxon>
    </lineage>
</organism>